<dbReference type="SUPFAM" id="SSF48452">
    <property type="entry name" value="TPR-like"/>
    <property type="match status" value="1"/>
</dbReference>
<dbReference type="EMBL" id="PYFT01000001">
    <property type="protein sequence ID" value="PSR55977.1"/>
    <property type="molecule type" value="Genomic_DNA"/>
</dbReference>
<reference evidence="1 2" key="1">
    <citation type="submission" date="2018-03" db="EMBL/GenBank/DDBJ databases">
        <title>Adhaeribacter sp. HMF7605 Genome sequencing and assembly.</title>
        <authorList>
            <person name="Kang H."/>
            <person name="Kang J."/>
            <person name="Cha I."/>
            <person name="Kim H."/>
            <person name="Joh K."/>
        </authorList>
    </citation>
    <scope>NUCLEOTIDE SEQUENCE [LARGE SCALE GENOMIC DNA]</scope>
    <source>
        <strain evidence="1 2">HMF7605</strain>
    </source>
</reference>
<dbReference type="OrthoDB" id="843771at2"/>
<proteinExistence type="predicted"/>
<protein>
    <submittedName>
        <fullName evidence="1">SusD/RagB family nutrient-binding outer membrane lipoprotein</fullName>
    </submittedName>
</protein>
<evidence type="ECO:0000313" key="1">
    <source>
        <dbReference type="EMBL" id="PSR55977.1"/>
    </source>
</evidence>
<accession>A0A2T2YKD8</accession>
<dbReference type="Gene3D" id="1.25.40.390">
    <property type="match status" value="1"/>
</dbReference>
<dbReference type="RefSeq" id="WP_106932155.1">
    <property type="nucleotide sequence ID" value="NZ_PYFT01000001.1"/>
</dbReference>
<dbReference type="InterPro" id="IPR041662">
    <property type="entry name" value="SusD-like_2"/>
</dbReference>
<dbReference type="Pfam" id="PF12771">
    <property type="entry name" value="SusD-like_2"/>
    <property type="match status" value="1"/>
</dbReference>
<keyword evidence="2" id="KW-1185">Reference proteome</keyword>
<evidence type="ECO:0000313" key="2">
    <source>
        <dbReference type="Proteomes" id="UP000240357"/>
    </source>
</evidence>
<dbReference type="Proteomes" id="UP000240357">
    <property type="component" value="Unassembled WGS sequence"/>
</dbReference>
<keyword evidence="1" id="KW-0449">Lipoprotein</keyword>
<name>A0A2T2YKD8_9BACT</name>
<dbReference type="AlphaFoldDB" id="A0A2T2YKD8"/>
<organism evidence="1 2">
    <name type="scientific">Adhaeribacter arboris</name>
    <dbReference type="NCBI Taxonomy" id="2072846"/>
    <lineage>
        <taxon>Bacteria</taxon>
        <taxon>Pseudomonadati</taxon>
        <taxon>Bacteroidota</taxon>
        <taxon>Cytophagia</taxon>
        <taxon>Cytophagales</taxon>
        <taxon>Hymenobacteraceae</taxon>
        <taxon>Adhaeribacter</taxon>
    </lineage>
</organism>
<dbReference type="InterPro" id="IPR011990">
    <property type="entry name" value="TPR-like_helical_dom_sf"/>
</dbReference>
<gene>
    <name evidence="1" type="ORF">AHMF7605_21995</name>
</gene>
<comment type="caution">
    <text evidence="1">The sequence shown here is derived from an EMBL/GenBank/DDBJ whole genome shotgun (WGS) entry which is preliminary data.</text>
</comment>
<sequence length="543" mass="59904">MKYIHKIILGTLGMMLPLASCDTEELHDLNINPQAVDQIDLNYLFTTSELGIASNGSAQDNRFIDWRTNIGMTAYAIQHLANAGGGIAPGDKYTDNFETASAPFEFTYGDQLKNIAEILKQTGPGGFAEGKYQNMRQAARILRAFSFHRLTDFYGSVPYFEANKGMELVFFPVYDKQSAIYADLLKELDEAATALNASNPDEGFARADFIYDGDITRWKRWSYSLMLRLAMRVSNVAPELAKQYVTKAVAGGVFTSNADNVWVKMGTGPSQWINQNGISRAFYPGDGGQPTFLSKTLVDFLKGTDMTTAADDDPRLMILSGGIGTWVVENNASVWKPFGPNSADPLAQKGMPNGYDQSGLDALEGKAVTQSETYSSINTKLLNLDEPYMIMNYGEVELLLAEALERSIGTGITGTAAEHYNAGVKASMQMYTPYDASLVASDAQVATYLATYPYGVTKGALPMIYEQLWVNKFFNWWEAWSDWRRTESPQLTPVNYQGNVTNGTIPVRLKYPAIEAAGNPNYLTGATKPDTYTTKVWWDGGTE</sequence>